<sequence length="135" mass="15569">MQNIEETTSQILPDNSDYKRRTGVQIQIKEGELDLCRVSSSAVNRDEAPVKQNRSNPVKKKLLDVTKAKGFRVINDENNIVHNINYTVEFMGQESANQKEKNQRVDRRLSQDAKTRVGRKSDVKTYVVKQRQAHE</sequence>
<feature type="region of interest" description="Disordered" evidence="1">
    <location>
        <begin position="1"/>
        <end position="20"/>
    </location>
</feature>
<feature type="region of interest" description="Disordered" evidence="1">
    <location>
        <begin position="95"/>
        <end position="135"/>
    </location>
</feature>
<evidence type="ECO:0000256" key="1">
    <source>
        <dbReference type="SAM" id="MobiDB-lite"/>
    </source>
</evidence>
<evidence type="ECO:0000313" key="2">
    <source>
        <dbReference type="EMBL" id="KAK6625338.1"/>
    </source>
</evidence>
<dbReference type="EMBL" id="JAWJWE010000037">
    <property type="protein sequence ID" value="KAK6625338.1"/>
    <property type="molecule type" value="Genomic_DNA"/>
</dbReference>
<proteinExistence type="predicted"/>
<feature type="compositionally biased region" description="Basic and acidic residues" evidence="1">
    <location>
        <begin position="97"/>
        <end position="123"/>
    </location>
</feature>
<reference evidence="2 3" key="1">
    <citation type="submission" date="2023-10" db="EMBL/GenBank/DDBJ databases">
        <title>Genomes of two closely related lineages of the louse Polyplax serrata with different host specificities.</title>
        <authorList>
            <person name="Martinu J."/>
            <person name="Tarabai H."/>
            <person name="Stefka J."/>
            <person name="Hypsa V."/>
        </authorList>
    </citation>
    <scope>NUCLEOTIDE SEQUENCE [LARGE SCALE GENOMIC DNA]</scope>
    <source>
        <strain evidence="2">HR10_N</strain>
    </source>
</reference>
<gene>
    <name evidence="2" type="ORF">RUM43_005635</name>
</gene>
<dbReference type="Proteomes" id="UP001372834">
    <property type="component" value="Unassembled WGS sequence"/>
</dbReference>
<evidence type="ECO:0000313" key="3">
    <source>
        <dbReference type="Proteomes" id="UP001372834"/>
    </source>
</evidence>
<feature type="compositionally biased region" description="Polar residues" evidence="1">
    <location>
        <begin position="1"/>
        <end position="13"/>
    </location>
</feature>
<organism evidence="2 3">
    <name type="scientific">Polyplax serrata</name>
    <name type="common">Common mouse louse</name>
    <dbReference type="NCBI Taxonomy" id="468196"/>
    <lineage>
        <taxon>Eukaryota</taxon>
        <taxon>Metazoa</taxon>
        <taxon>Ecdysozoa</taxon>
        <taxon>Arthropoda</taxon>
        <taxon>Hexapoda</taxon>
        <taxon>Insecta</taxon>
        <taxon>Pterygota</taxon>
        <taxon>Neoptera</taxon>
        <taxon>Paraneoptera</taxon>
        <taxon>Psocodea</taxon>
        <taxon>Troctomorpha</taxon>
        <taxon>Phthiraptera</taxon>
        <taxon>Anoplura</taxon>
        <taxon>Polyplacidae</taxon>
        <taxon>Polyplax</taxon>
    </lineage>
</organism>
<dbReference type="AlphaFoldDB" id="A0AAN8NRK3"/>
<comment type="caution">
    <text evidence="2">The sequence shown here is derived from an EMBL/GenBank/DDBJ whole genome shotgun (WGS) entry which is preliminary data.</text>
</comment>
<protein>
    <submittedName>
        <fullName evidence="2">Uncharacterized protein</fullName>
    </submittedName>
</protein>
<name>A0AAN8NRK3_POLSC</name>
<accession>A0AAN8NRK3</accession>